<feature type="transmembrane region" description="Helical" evidence="6">
    <location>
        <begin position="186"/>
        <end position="214"/>
    </location>
</feature>
<feature type="transmembrane region" description="Helical" evidence="6">
    <location>
        <begin position="342"/>
        <end position="361"/>
    </location>
</feature>
<evidence type="ECO:0000256" key="3">
    <source>
        <dbReference type="ARBA" id="ARBA00022692"/>
    </source>
</evidence>
<dbReference type="InterPro" id="IPR036259">
    <property type="entry name" value="MFS_trans_sf"/>
</dbReference>
<sequence length="512" mass="56234">MSHNSILRDSTQVNVYVSDGGVLLPAMKIFILATGVVEVLNSTIGSSVTSGATQKIAEEFNVRNHQTLVLIISVFLIGYVVGPLLWGPCTEAFGRRYPLMIAFVVYTLFMLATALAKSFPSLLVLRLIDGMAASAPIACVAGVYADIEPDITARGRLMAYFMTMTTIGPILGPVISGWVVLCGWRWCIWVGVIFAGVSLPMAIFMPETFAPIILQRRAAKLRKETGNMNIVAPLDLVNQSFKQKLAINLSRPFKMLFYEPITSCSSLFLALTYAIFYLYFQAYPEIFGGVYGMSPGYTGLCFLPIAIGVIIACFIFFWYDGYLSRAKARNASWAHIEEYRRLPLGCLGGPLYVIALFWISWTSQPNIHWIVPALSGIPFGVGYMLNFMAMVNYLTDAYETYSASAVAATTSSRCVLGAVLPLAAKPMFDGLGVNWGCSLIAFLTLGVSVIPFVFIRYGDRIRAKSKFCQELKGMREAEENEKPVMRHLNSAADVEVIPAGPKDLEKQGGDGR</sequence>
<evidence type="ECO:0000256" key="6">
    <source>
        <dbReference type="SAM" id="Phobius"/>
    </source>
</evidence>
<dbReference type="SUPFAM" id="SSF103473">
    <property type="entry name" value="MFS general substrate transporter"/>
    <property type="match status" value="1"/>
</dbReference>
<dbReference type="PANTHER" id="PTHR23502:SF74">
    <property type="entry name" value="MAJOR FACILITATOR SUPERFAMILY (MFS) PROFILE DOMAIN-CONTAINING PROTEIN"/>
    <property type="match status" value="1"/>
</dbReference>
<dbReference type="InterPro" id="IPR020846">
    <property type="entry name" value="MFS_dom"/>
</dbReference>
<dbReference type="EMBL" id="VCAU01000179">
    <property type="protein sequence ID" value="KAF9883170.1"/>
    <property type="molecule type" value="Genomic_DNA"/>
</dbReference>
<feature type="transmembrane region" description="Helical" evidence="6">
    <location>
        <begin position="432"/>
        <end position="455"/>
    </location>
</feature>
<dbReference type="AlphaFoldDB" id="A0AAD4CB18"/>
<reference evidence="8" key="1">
    <citation type="journal article" date="2019" name="Beilstein J. Org. Chem.">
        <title>Nanangenines: drimane sesquiterpenoids as the dominant metabolite cohort of a novel Australian fungus, Aspergillus nanangensis.</title>
        <authorList>
            <person name="Lacey H.J."/>
            <person name="Gilchrist C.L.M."/>
            <person name="Crombie A."/>
            <person name="Kalaitzis J.A."/>
            <person name="Vuong D."/>
            <person name="Rutledge P.J."/>
            <person name="Turner P."/>
            <person name="Pitt J.I."/>
            <person name="Lacey E."/>
            <person name="Chooi Y.H."/>
            <person name="Piggott A.M."/>
        </authorList>
    </citation>
    <scope>NUCLEOTIDE SEQUENCE</scope>
    <source>
        <strain evidence="8">MST-FP2251</strain>
    </source>
</reference>
<organism evidence="8 9">
    <name type="scientific">Aspergillus nanangensis</name>
    <dbReference type="NCBI Taxonomy" id="2582783"/>
    <lineage>
        <taxon>Eukaryota</taxon>
        <taxon>Fungi</taxon>
        <taxon>Dikarya</taxon>
        <taxon>Ascomycota</taxon>
        <taxon>Pezizomycotina</taxon>
        <taxon>Eurotiomycetes</taxon>
        <taxon>Eurotiomycetidae</taxon>
        <taxon>Eurotiales</taxon>
        <taxon>Aspergillaceae</taxon>
        <taxon>Aspergillus</taxon>
        <taxon>Aspergillus subgen. Circumdati</taxon>
    </lineage>
</organism>
<feature type="transmembrane region" description="Helical" evidence="6">
    <location>
        <begin position="99"/>
        <end position="116"/>
    </location>
</feature>
<feature type="transmembrane region" description="Helical" evidence="6">
    <location>
        <begin position="122"/>
        <end position="145"/>
    </location>
</feature>
<feature type="transmembrane region" description="Helical" evidence="6">
    <location>
        <begin position="256"/>
        <end position="280"/>
    </location>
</feature>
<feature type="transmembrane region" description="Helical" evidence="6">
    <location>
        <begin position="157"/>
        <end position="180"/>
    </location>
</feature>
<proteinExistence type="inferred from homology"/>
<keyword evidence="9" id="KW-1185">Reference proteome</keyword>
<feature type="transmembrane region" description="Helical" evidence="6">
    <location>
        <begin position="300"/>
        <end position="321"/>
    </location>
</feature>
<comment type="caution">
    <text evidence="8">The sequence shown here is derived from an EMBL/GenBank/DDBJ whole genome shotgun (WGS) entry which is preliminary data.</text>
</comment>
<name>A0AAD4CB18_ASPNN</name>
<dbReference type="Proteomes" id="UP001194746">
    <property type="component" value="Unassembled WGS sequence"/>
</dbReference>
<dbReference type="FunFam" id="1.20.1250.20:FF:000082">
    <property type="entry name" value="MFS multidrug transporter, putative"/>
    <property type="match status" value="1"/>
</dbReference>
<keyword evidence="3 6" id="KW-0812">Transmembrane</keyword>
<dbReference type="PRINTS" id="PR00173">
    <property type="entry name" value="EDTRNSPORT"/>
</dbReference>
<comment type="similarity">
    <text evidence="2">Belongs to the major facilitator superfamily.</text>
</comment>
<dbReference type="InterPro" id="IPR011701">
    <property type="entry name" value="MFS"/>
</dbReference>
<evidence type="ECO:0000313" key="8">
    <source>
        <dbReference type="EMBL" id="KAF9883170.1"/>
    </source>
</evidence>
<dbReference type="PROSITE" id="PS50850">
    <property type="entry name" value="MFS"/>
    <property type="match status" value="1"/>
</dbReference>
<keyword evidence="5 6" id="KW-0472">Membrane</keyword>
<dbReference type="CDD" id="cd17323">
    <property type="entry name" value="MFS_Tpo1_MDR_like"/>
    <property type="match status" value="1"/>
</dbReference>
<evidence type="ECO:0000259" key="7">
    <source>
        <dbReference type="PROSITE" id="PS50850"/>
    </source>
</evidence>
<dbReference type="Pfam" id="PF07690">
    <property type="entry name" value="MFS_1"/>
    <property type="match status" value="1"/>
</dbReference>
<gene>
    <name evidence="8" type="ORF">FE257_003890</name>
</gene>
<evidence type="ECO:0000256" key="2">
    <source>
        <dbReference type="ARBA" id="ARBA00008335"/>
    </source>
</evidence>
<evidence type="ECO:0000256" key="1">
    <source>
        <dbReference type="ARBA" id="ARBA00004651"/>
    </source>
</evidence>
<feature type="transmembrane region" description="Helical" evidence="6">
    <location>
        <begin position="68"/>
        <end position="87"/>
    </location>
</feature>
<evidence type="ECO:0000256" key="5">
    <source>
        <dbReference type="ARBA" id="ARBA00023136"/>
    </source>
</evidence>
<protein>
    <recommendedName>
        <fullName evidence="7">Major facilitator superfamily (MFS) profile domain-containing protein</fullName>
    </recommendedName>
</protein>
<feature type="transmembrane region" description="Helical" evidence="6">
    <location>
        <begin position="367"/>
        <end position="389"/>
    </location>
</feature>
<feature type="domain" description="Major facilitator superfamily (MFS) profile" evidence="7">
    <location>
        <begin position="14"/>
        <end position="464"/>
    </location>
</feature>
<feature type="transmembrane region" description="Helical" evidence="6">
    <location>
        <begin position="401"/>
        <end position="420"/>
    </location>
</feature>
<accession>A0AAD4CB18</accession>
<comment type="subcellular location">
    <subcellularLocation>
        <location evidence="1">Cell membrane</location>
        <topology evidence="1">Multi-pass membrane protein</topology>
    </subcellularLocation>
</comment>
<dbReference type="PANTHER" id="PTHR23502">
    <property type="entry name" value="MAJOR FACILITATOR SUPERFAMILY"/>
    <property type="match status" value="1"/>
</dbReference>
<evidence type="ECO:0000256" key="4">
    <source>
        <dbReference type="ARBA" id="ARBA00022989"/>
    </source>
</evidence>
<dbReference type="Gene3D" id="1.20.1250.20">
    <property type="entry name" value="MFS general substrate transporter like domains"/>
    <property type="match status" value="1"/>
</dbReference>
<reference evidence="8" key="2">
    <citation type="submission" date="2020-02" db="EMBL/GenBank/DDBJ databases">
        <authorList>
            <person name="Gilchrist C.L.M."/>
            <person name="Chooi Y.-H."/>
        </authorList>
    </citation>
    <scope>NUCLEOTIDE SEQUENCE</scope>
    <source>
        <strain evidence="8">MST-FP2251</strain>
    </source>
</reference>
<evidence type="ECO:0000313" key="9">
    <source>
        <dbReference type="Proteomes" id="UP001194746"/>
    </source>
</evidence>
<keyword evidence="4 6" id="KW-1133">Transmembrane helix</keyword>
<dbReference type="GO" id="GO:0022857">
    <property type="term" value="F:transmembrane transporter activity"/>
    <property type="evidence" value="ECO:0007669"/>
    <property type="project" value="InterPro"/>
</dbReference>
<dbReference type="GO" id="GO:0005886">
    <property type="term" value="C:plasma membrane"/>
    <property type="evidence" value="ECO:0007669"/>
    <property type="project" value="UniProtKB-SubCell"/>
</dbReference>